<sequence>MRASREPGPPTDGVRSRWRRRVAGLRAGLLRLRGTAEERFPVITRLTSHLIAVNLLDSATRLAAQAFLTAVPLLFLVAAFAPQGVRNQIVTSVHDVLGISGAADQQLKQVYQADPATLQQSTGVVSALMVLLSATACSRAMQRLCQRAWLMPSAGARVAAWRWPVWIAVWMAVIALQGPLRDGFGVGTWLGLPLLLAVEVGVWWWTQHLLLAARVPWLPLLPGAVLTAVALTALTVIAKLYVPTALNRSLDRYGSLGAVFTVLSWLIALCVVVALCITAGAVIAREPAVSRRLGSPDQPNSLET</sequence>
<protein>
    <submittedName>
        <fullName evidence="7">Membrane protein</fullName>
    </submittedName>
</protein>
<feature type="transmembrane region" description="Helical" evidence="6">
    <location>
        <begin position="262"/>
        <end position="284"/>
    </location>
</feature>
<keyword evidence="8" id="KW-1185">Reference proteome</keyword>
<dbReference type="Pfam" id="PF03631">
    <property type="entry name" value="Virul_fac_BrkB"/>
    <property type="match status" value="1"/>
</dbReference>
<evidence type="ECO:0000256" key="3">
    <source>
        <dbReference type="ARBA" id="ARBA00022692"/>
    </source>
</evidence>
<evidence type="ECO:0000256" key="6">
    <source>
        <dbReference type="SAM" id="Phobius"/>
    </source>
</evidence>
<proteinExistence type="predicted"/>
<evidence type="ECO:0000256" key="5">
    <source>
        <dbReference type="ARBA" id="ARBA00023136"/>
    </source>
</evidence>
<evidence type="ECO:0000256" key="2">
    <source>
        <dbReference type="ARBA" id="ARBA00022475"/>
    </source>
</evidence>
<dbReference type="EMBL" id="JAUSZI010000002">
    <property type="protein sequence ID" value="MDQ1029505.1"/>
    <property type="molecule type" value="Genomic_DNA"/>
</dbReference>
<reference evidence="7 8" key="1">
    <citation type="submission" date="2023-07" db="EMBL/GenBank/DDBJ databases">
        <title>Comparative genomics of wheat-associated soil bacteria to identify genetic determinants of phenazine resistance.</title>
        <authorList>
            <person name="Mouncey N."/>
        </authorList>
    </citation>
    <scope>NUCLEOTIDE SEQUENCE [LARGE SCALE GENOMIC DNA]</scope>
    <source>
        <strain evidence="7 8">V2I4</strain>
    </source>
</reference>
<name>A0ABU0T110_9ACTN</name>
<evidence type="ECO:0000256" key="1">
    <source>
        <dbReference type="ARBA" id="ARBA00004651"/>
    </source>
</evidence>
<dbReference type="Proteomes" id="UP001230328">
    <property type="component" value="Unassembled WGS sequence"/>
</dbReference>
<gene>
    <name evidence="7" type="ORF">QF035_007087</name>
</gene>
<organism evidence="7 8">
    <name type="scientific">Streptomyces umbrinus</name>
    <dbReference type="NCBI Taxonomy" id="67370"/>
    <lineage>
        <taxon>Bacteria</taxon>
        <taxon>Bacillati</taxon>
        <taxon>Actinomycetota</taxon>
        <taxon>Actinomycetes</taxon>
        <taxon>Kitasatosporales</taxon>
        <taxon>Streptomycetaceae</taxon>
        <taxon>Streptomyces</taxon>
        <taxon>Streptomyces phaeochromogenes group</taxon>
    </lineage>
</organism>
<accession>A0ABU0T110</accession>
<keyword evidence="2" id="KW-1003">Cell membrane</keyword>
<comment type="caution">
    <text evidence="7">The sequence shown here is derived from an EMBL/GenBank/DDBJ whole genome shotgun (WGS) entry which is preliminary data.</text>
</comment>
<dbReference type="InterPro" id="IPR017039">
    <property type="entry name" value="Virul_fac_BrkB"/>
</dbReference>
<comment type="subcellular location">
    <subcellularLocation>
        <location evidence="1">Cell membrane</location>
        <topology evidence="1">Multi-pass membrane protein</topology>
    </subcellularLocation>
</comment>
<feature type="transmembrane region" description="Helical" evidence="6">
    <location>
        <begin position="161"/>
        <end position="180"/>
    </location>
</feature>
<keyword evidence="5 6" id="KW-0472">Membrane</keyword>
<evidence type="ECO:0000313" key="7">
    <source>
        <dbReference type="EMBL" id="MDQ1029505.1"/>
    </source>
</evidence>
<evidence type="ECO:0000313" key="8">
    <source>
        <dbReference type="Proteomes" id="UP001230328"/>
    </source>
</evidence>
<feature type="transmembrane region" description="Helical" evidence="6">
    <location>
        <begin position="186"/>
        <end position="205"/>
    </location>
</feature>
<evidence type="ECO:0000256" key="4">
    <source>
        <dbReference type="ARBA" id="ARBA00022989"/>
    </source>
</evidence>
<feature type="transmembrane region" description="Helical" evidence="6">
    <location>
        <begin position="217"/>
        <end position="242"/>
    </location>
</feature>
<dbReference type="RefSeq" id="WP_307524721.1">
    <property type="nucleotide sequence ID" value="NZ_JAUSZI010000002.1"/>
</dbReference>
<keyword evidence="3 6" id="KW-0812">Transmembrane</keyword>
<keyword evidence="4 6" id="KW-1133">Transmembrane helix</keyword>